<protein>
    <recommendedName>
        <fullName evidence="2">Anti-sigma factor antagonist</fullName>
    </recommendedName>
</protein>
<dbReference type="InterPro" id="IPR002645">
    <property type="entry name" value="STAS_dom"/>
</dbReference>
<keyword evidence="5" id="KW-1185">Reference proteome</keyword>
<dbReference type="PANTHER" id="PTHR33495:SF2">
    <property type="entry name" value="ANTI-SIGMA FACTOR ANTAGONIST TM_1081-RELATED"/>
    <property type="match status" value="1"/>
</dbReference>
<evidence type="ECO:0000313" key="4">
    <source>
        <dbReference type="EMBL" id="GFO57992.1"/>
    </source>
</evidence>
<feature type="domain" description="STAS" evidence="3">
    <location>
        <begin position="21"/>
        <end position="111"/>
    </location>
</feature>
<comment type="caution">
    <text evidence="4">The sequence shown here is derived from an EMBL/GenBank/DDBJ whole genome shotgun (WGS) entry which is preliminary data.</text>
</comment>
<reference evidence="5" key="1">
    <citation type="submission" date="2020-06" db="EMBL/GenBank/DDBJ databases">
        <title>Draft genomic sequence of Geomonas sp. Red330.</title>
        <authorList>
            <person name="Itoh H."/>
            <person name="Zhenxing X."/>
            <person name="Ushijima N."/>
            <person name="Masuda Y."/>
            <person name="Shiratori Y."/>
            <person name="Senoo K."/>
        </authorList>
    </citation>
    <scope>NUCLEOTIDE SEQUENCE [LARGE SCALE GENOMIC DNA]</scope>
    <source>
        <strain evidence="5">Red330</strain>
    </source>
</reference>
<dbReference type="EMBL" id="BLXX01000001">
    <property type="protein sequence ID" value="GFO57992.1"/>
    <property type="molecule type" value="Genomic_DNA"/>
</dbReference>
<dbReference type="CDD" id="cd07043">
    <property type="entry name" value="STAS_anti-anti-sigma_factors"/>
    <property type="match status" value="1"/>
</dbReference>
<evidence type="ECO:0000256" key="2">
    <source>
        <dbReference type="RuleBase" id="RU003749"/>
    </source>
</evidence>
<organism evidence="4 5">
    <name type="scientific">Geomonas silvestris</name>
    <dbReference type="NCBI Taxonomy" id="2740184"/>
    <lineage>
        <taxon>Bacteria</taxon>
        <taxon>Pseudomonadati</taxon>
        <taxon>Thermodesulfobacteriota</taxon>
        <taxon>Desulfuromonadia</taxon>
        <taxon>Geobacterales</taxon>
        <taxon>Geobacteraceae</taxon>
        <taxon>Geomonas</taxon>
    </lineage>
</organism>
<dbReference type="Gene3D" id="3.30.750.24">
    <property type="entry name" value="STAS domain"/>
    <property type="match status" value="1"/>
</dbReference>
<dbReference type="GO" id="GO:0043856">
    <property type="term" value="F:anti-sigma factor antagonist activity"/>
    <property type="evidence" value="ECO:0007669"/>
    <property type="project" value="InterPro"/>
</dbReference>
<dbReference type="RefSeq" id="WP_183352844.1">
    <property type="nucleotide sequence ID" value="NZ_BLXX01000001.1"/>
</dbReference>
<evidence type="ECO:0000256" key="1">
    <source>
        <dbReference type="ARBA" id="ARBA00009013"/>
    </source>
</evidence>
<evidence type="ECO:0000313" key="5">
    <source>
        <dbReference type="Proteomes" id="UP000556026"/>
    </source>
</evidence>
<gene>
    <name evidence="4" type="primary">rsbV</name>
    <name evidence="4" type="ORF">GMST_03170</name>
</gene>
<dbReference type="AlphaFoldDB" id="A0A6V8MDI8"/>
<dbReference type="InterPro" id="IPR003658">
    <property type="entry name" value="Anti-sigma_ant"/>
</dbReference>
<proteinExistence type="inferred from homology"/>
<dbReference type="PANTHER" id="PTHR33495">
    <property type="entry name" value="ANTI-SIGMA FACTOR ANTAGONIST TM_1081-RELATED-RELATED"/>
    <property type="match status" value="1"/>
</dbReference>
<accession>A0A6V8MDI8</accession>
<comment type="similarity">
    <text evidence="1 2">Belongs to the anti-sigma-factor antagonist family.</text>
</comment>
<dbReference type="InterPro" id="IPR036513">
    <property type="entry name" value="STAS_dom_sf"/>
</dbReference>
<sequence>MNLEQETRNDIVILYVKEERLDAHNSVDLKAAVQKLFEEGKKNVLVDLKEVRFIDSSGLGALVSGFKNAISHQGNLKLSSLQSQVKSMFELTRLHRVFEIFPSASEAVENFQ</sequence>
<dbReference type="PROSITE" id="PS50801">
    <property type="entry name" value="STAS"/>
    <property type="match status" value="1"/>
</dbReference>
<dbReference type="SUPFAM" id="SSF52091">
    <property type="entry name" value="SpoIIaa-like"/>
    <property type="match status" value="1"/>
</dbReference>
<evidence type="ECO:0000259" key="3">
    <source>
        <dbReference type="PROSITE" id="PS50801"/>
    </source>
</evidence>
<dbReference type="NCBIfam" id="TIGR00377">
    <property type="entry name" value="ant_ant_sig"/>
    <property type="match status" value="1"/>
</dbReference>
<dbReference type="Proteomes" id="UP000556026">
    <property type="component" value="Unassembled WGS sequence"/>
</dbReference>
<name>A0A6V8MDI8_9BACT</name>
<dbReference type="Pfam" id="PF01740">
    <property type="entry name" value="STAS"/>
    <property type="match status" value="1"/>
</dbReference>